<sequence>MDRRGGRVHAARSATCQSCQRSSYGDFITTIGHTGAHRTAQKTLQGPVSRGGGGGGEGGRRLGRLAPRRKWARGLRAPIDPRPPHVAAPPAQHHAQTKPPAVTDRGALTRLARRDPLTDTDPRPYSTSPCTIYRQNVRLTRDKAMRRRGGEDARPRSAARGLPAAPRRAPARGPRRTRGGSLRHAHSGYG</sequence>
<name>A0A4C1U8K6_EUMVA</name>
<comment type="caution">
    <text evidence="2">The sequence shown here is derived from an EMBL/GenBank/DDBJ whole genome shotgun (WGS) entry which is preliminary data.</text>
</comment>
<feature type="compositionally biased region" description="Low complexity" evidence="1">
    <location>
        <begin position="156"/>
        <end position="168"/>
    </location>
</feature>
<reference evidence="2 3" key="1">
    <citation type="journal article" date="2019" name="Commun. Biol.">
        <title>The bagworm genome reveals a unique fibroin gene that provides high tensile strength.</title>
        <authorList>
            <person name="Kono N."/>
            <person name="Nakamura H."/>
            <person name="Ohtoshi R."/>
            <person name="Tomita M."/>
            <person name="Numata K."/>
            <person name="Arakawa K."/>
        </authorList>
    </citation>
    <scope>NUCLEOTIDE SEQUENCE [LARGE SCALE GENOMIC DNA]</scope>
</reference>
<keyword evidence="3" id="KW-1185">Reference proteome</keyword>
<feature type="compositionally biased region" description="Polar residues" evidence="1">
    <location>
        <begin position="125"/>
        <end position="138"/>
    </location>
</feature>
<evidence type="ECO:0000313" key="3">
    <source>
        <dbReference type="Proteomes" id="UP000299102"/>
    </source>
</evidence>
<accession>A0A4C1U8K6</accession>
<organism evidence="2 3">
    <name type="scientific">Eumeta variegata</name>
    <name type="common">Bagworm moth</name>
    <name type="synonym">Eumeta japonica</name>
    <dbReference type="NCBI Taxonomy" id="151549"/>
    <lineage>
        <taxon>Eukaryota</taxon>
        <taxon>Metazoa</taxon>
        <taxon>Ecdysozoa</taxon>
        <taxon>Arthropoda</taxon>
        <taxon>Hexapoda</taxon>
        <taxon>Insecta</taxon>
        <taxon>Pterygota</taxon>
        <taxon>Neoptera</taxon>
        <taxon>Endopterygota</taxon>
        <taxon>Lepidoptera</taxon>
        <taxon>Glossata</taxon>
        <taxon>Ditrysia</taxon>
        <taxon>Tineoidea</taxon>
        <taxon>Psychidae</taxon>
        <taxon>Oiketicinae</taxon>
        <taxon>Eumeta</taxon>
    </lineage>
</organism>
<feature type="compositionally biased region" description="Basic residues" evidence="1">
    <location>
        <begin position="169"/>
        <end position="190"/>
    </location>
</feature>
<feature type="region of interest" description="Disordered" evidence="1">
    <location>
        <begin position="37"/>
        <end position="190"/>
    </location>
</feature>
<protein>
    <submittedName>
        <fullName evidence="2">Uncharacterized protein</fullName>
    </submittedName>
</protein>
<feature type="compositionally biased region" description="Basic and acidic residues" evidence="1">
    <location>
        <begin position="112"/>
        <end position="122"/>
    </location>
</feature>
<feature type="compositionally biased region" description="Basic and acidic residues" evidence="1">
    <location>
        <begin position="139"/>
        <end position="155"/>
    </location>
</feature>
<proteinExistence type="predicted"/>
<dbReference type="Proteomes" id="UP000299102">
    <property type="component" value="Unassembled WGS sequence"/>
</dbReference>
<feature type="compositionally biased region" description="Basic residues" evidence="1">
    <location>
        <begin position="61"/>
        <end position="73"/>
    </location>
</feature>
<evidence type="ECO:0000313" key="2">
    <source>
        <dbReference type="EMBL" id="GBP22681.1"/>
    </source>
</evidence>
<evidence type="ECO:0000256" key="1">
    <source>
        <dbReference type="SAM" id="MobiDB-lite"/>
    </source>
</evidence>
<dbReference type="AlphaFoldDB" id="A0A4C1U8K6"/>
<gene>
    <name evidence="2" type="ORF">EVAR_13962_1</name>
</gene>
<feature type="compositionally biased region" description="Low complexity" evidence="1">
    <location>
        <begin position="88"/>
        <end position="101"/>
    </location>
</feature>
<dbReference type="EMBL" id="BGZK01000142">
    <property type="protein sequence ID" value="GBP22681.1"/>
    <property type="molecule type" value="Genomic_DNA"/>
</dbReference>